<dbReference type="EMBL" id="GBXM01084272">
    <property type="protein sequence ID" value="JAH24305.1"/>
    <property type="molecule type" value="Transcribed_RNA"/>
</dbReference>
<reference evidence="1" key="1">
    <citation type="submission" date="2014-11" db="EMBL/GenBank/DDBJ databases">
        <authorList>
            <person name="Amaro Gonzalez C."/>
        </authorList>
    </citation>
    <scope>NUCLEOTIDE SEQUENCE</scope>
</reference>
<dbReference type="AlphaFoldDB" id="A0A0E9R779"/>
<organism evidence="1">
    <name type="scientific">Anguilla anguilla</name>
    <name type="common">European freshwater eel</name>
    <name type="synonym">Muraena anguilla</name>
    <dbReference type="NCBI Taxonomy" id="7936"/>
    <lineage>
        <taxon>Eukaryota</taxon>
        <taxon>Metazoa</taxon>
        <taxon>Chordata</taxon>
        <taxon>Craniata</taxon>
        <taxon>Vertebrata</taxon>
        <taxon>Euteleostomi</taxon>
        <taxon>Actinopterygii</taxon>
        <taxon>Neopterygii</taxon>
        <taxon>Teleostei</taxon>
        <taxon>Anguilliformes</taxon>
        <taxon>Anguillidae</taxon>
        <taxon>Anguilla</taxon>
    </lineage>
</organism>
<evidence type="ECO:0000313" key="1">
    <source>
        <dbReference type="EMBL" id="JAH24305.1"/>
    </source>
</evidence>
<accession>A0A0E9R779</accession>
<proteinExistence type="predicted"/>
<protein>
    <submittedName>
        <fullName evidence="1">Uncharacterized protein</fullName>
    </submittedName>
</protein>
<name>A0A0E9R779_ANGAN</name>
<sequence>MFLWNAYFYYHSSALILCMNPQTDHPPVL</sequence>
<reference evidence="1" key="2">
    <citation type="journal article" date="2015" name="Fish Shellfish Immunol.">
        <title>Early steps in the European eel (Anguilla anguilla)-Vibrio vulnificus interaction in the gills: Role of the RtxA13 toxin.</title>
        <authorList>
            <person name="Callol A."/>
            <person name="Pajuelo D."/>
            <person name="Ebbesson L."/>
            <person name="Teles M."/>
            <person name="MacKenzie S."/>
            <person name="Amaro C."/>
        </authorList>
    </citation>
    <scope>NUCLEOTIDE SEQUENCE</scope>
</reference>